<proteinExistence type="predicted"/>
<reference evidence="1 2" key="1">
    <citation type="submission" date="2024-01" db="EMBL/GenBank/DDBJ databases">
        <title>A draft genome for a cacao thread blight-causing isolate of Paramarasmius palmivorus.</title>
        <authorList>
            <person name="Baruah I.K."/>
            <person name="Bukari Y."/>
            <person name="Amoako-Attah I."/>
            <person name="Meinhardt L.W."/>
            <person name="Bailey B.A."/>
            <person name="Cohen S.P."/>
        </authorList>
    </citation>
    <scope>NUCLEOTIDE SEQUENCE [LARGE SCALE GENOMIC DNA]</scope>
    <source>
        <strain evidence="1 2">GH-12</strain>
    </source>
</reference>
<keyword evidence="2" id="KW-1185">Reference proteome</keyword>
<sequence>MASTQTLDAGALAQLAKEKNLTLEQLLQAIQMLPEIINPAQVVNDELALLKHEYPRMAQLVNGDTQLAQWMPPQDSPYFEHIRNLGIPEHRLYDGPGGSLPNLLLHDLGCLPGYSAAVSTTLTSLFETGCNWLLLNTSGSGKTRLLLEGLCLHWGLYFTCANDPSIASNDLFNAMHRGFPQEGLITPLDLNNEPMIARNRDIAARKLSEVLLSRLIILHYFLSLAEDVIEVHKKRWLCLQVQPNLAGHGPTRQVDIFDACRYRLSQRKMSYEQLEEAIHQLLVHISFKIGQKMTFVIDEAQSAVDLHRLAFRSQLESVHRPALRELVVVWATLMPDSLAQDSYVQAVAAQYIISGTGVDKRLIMEALSSTVCKPKNLFPWYFTGCFDTERAQLGYVHRFLPHSLRCSDEGTALMKRMFFWLRGRPHTLLNEYVEAIGGFQPTDARAFIEAERLIQDESVPQSHSTDSAQDDVPNQTTLVEFQPLDFEKVQKHGSIMEKLRDCCHAYLLHGIYPESFRNKELLYVQYGIARFQTRDRKRVATITEPLVLFACSTWLNQLEPLPERNYTIHEHLVSSITNHDNKTGRNYFEDCVSNYLTIAFSDPTPLSTVFRAAPGYCNPTLLMRHGQLVALHTQGPKGTLDYSTYQLEPGHKHPRIAGCLGNSSMRQGTGDKSHGDLVDWLSLRSGTAFCFPMNAMGPDLIFVFRLTDPTDPTYASFIWVAVQCKNRNTVNALSPGTLIESATTITPSQFFMPRKGSTSPGPSPAQLSKQQSVLQAMDSAFPIHPKDQNLVGQHNVLRVICSFPAKTKFGDLKDGPKAELLAIDNGENHPLVYIDEDAFRRRMDKYPPENSLSHMEPKIRKKLEQLAKKTPVQLEEYLRTSVDLSDIYDRLSLYDVAELKDQLKHFRTLPGAINFIPKSTSRYNKEELYDQLLGACKAFHCHVLDTESNPLLSDEIMDVDGAPELDEDGQVVMDVDEDSDDYSIKLGAGKNKRELKTWNGRSGKRVRQ</sequence>
<evidence type="ECO:0008006" key="3">
    <source>
        <dbReference type="Google" id="ProtNLM"/>
    </source>
</evidence>
<accession>A0AAW0BS15</accession>
<dbReference type="AlphaFoldDB" id="A0AAW0BS15"/>
<comment type="caution">
    <text evidence="1">The sequence shown here is derived from an EMBL/GenBank/DDBJ whole genome shotgun (WGS) entry which is preliminary data.</text>
</comment>
<evidence type="ECO:0000313" key="2">
    <source>
        <dbReference type="Proteomes" id="UP001383192"/>
    </source>
</evidence>
<name>A0AAW0BS15_9AGAR</name>
<dbReference type="EMBL" id="JAYKXP010000082">
    <property type="protein sequence ID" value="KAK7029502.1"/>
    <property type="molecule type" value="Genomic_DNA"/>
</dbReference>
<organism evidence="1 2">
    <name type="scientific">Paramarasmius palmivorus</name>
    <dbReference type="NCBI Taxonomy" id="297713"/>
    <lineage>
        <taxon>Eukaryota</taxon>
        <taxon>Fungi</taxon>
        <taxon>Dikarya</taxon>
        <taxon>Basidiomycota</taxon>
        <taxon>Agaricomycotina</taxon>
        <taxon>Agaricomycetes</taxon>
        <taxon>Agaricomycetidae</taxon>
        <taxon>Agaricales</taxon>
        <taxon>Marasmiineae</taxon>
        <taxon>Marasmiaceae</taxon>
        <taxon>Paramarasmius</taxon>
    </lineage>
</organism>
<protein>
    <recommendedName>
        <fullName evidence="3">Helicase ATP-binding domain-containing protein</fullName>
    </recommendedName>
</protein>
<evidence type="ECO:0000313" key="1">
    <source>
        <dbReference type="EMBL" id="KAK7029502.1"/>
    </source>
</evidence>
<dbReference type="Proteomes" id="UP001383192">
    <property type="component" value="Unassembled WGS sequence"/>
</dbReference>
<gene>
    <name evidence="1" type="ORF">VNI00_014535</name>
</gene>